<organism evidence="3 4">
    <name type="scientific">Zymoseptoria tritici ST99CH_1A5</name>
    <dbReference type="NCBI Taxonomy" id="1276529"/>
    <lineage>
        <taxon>Eukaryota</taxon>
        <taxon>Fungi</taxon>
        <taxon>Dikarya</taxon>
        <taxon>Ascomycota</taxon>
        <taxon>Pezizomycotina</taxon>
        <taxon>Dothideomycetes</taxon>
        <taxon>Dothideomycetidae</taxon>
        <taxon>Mycosphaerellales</taxon>
        <taxon>Mycosphaerellaceae</taxon>
        <taxon>Zymoseptoria</taxon>
    </lineage>
</organism>
<dbReference type="PANTHER" id="PTHR32022">
    <property type="entry name" value="D-GLUTAMATE CYCLASE, MITOCHONDRIAL"/>
    <property type="match status" value="1"/>
</dbReference>
<evidence type="ECO:0008006" key="5">
    <source>
        <dbReference type="Google" id="ProtNLM"/>
    </source>
</evidence>
<name>A0A1Y6LN95_ZYMTR</name>
<keyword evidence="2" id="KW-0456">Lyase</keyword>
<proteinExistence type="inferred from homology"/>
<evidence type="ECO:0000256" key="1">
    <source>
        <dbReference type="ARBA" id="ARBA00007896"/>
    </source>
</evidence>
<dbReference type="FunFam" id="3.30.2040.10:FF:000001">
    <property type="entry name" value="D-glutamate cyclase, mitochondrial"/>
    <property type="match status" value="1"/>
</dbReference>
<evidence type="ECO:0000313" key="3">
    <source>
        <dbReference type="EMBL" id="SMY24920.1"/>
    </source>
</evidence>
<accession>A0A1Y6LN95</accession>
<reference evidence="3 4" key="1">
    <citation type="submission" date="2016-10" db="EMBL/GenBank/DDBJ databases">
        <authorList>
            <person name="Varghese N."/>
        </authorList>
    </citation>
    <scope>NUCLEOTIDE SEQUENCE [LARGE SCALE GENOMIC DNA]</scope>
</reference>
<protein>
    <recommendedName>
        <fullName evidence="5">DUF1445 domain-containing protein</fullName>
    </recommendedName>
</protein>
<dbReference type="Pfam" id="PF07286">
    <property type="entry name" value="D-Glu_cyclase"/>
    <property type="match status" value="1"/>
</dbReference>
<dbReference type="SUPFAM" id="SSF160920">
    <property type="entry name" value="PSTPO5379-like"/>
    <property type="match status" value="1"/>
</dbReference>
<dbReference type="InterPro" id="IPR009906">
    <property type="entry name" value="D-Glu_cyclase"/>
</dbReference>
<dbReference type="GO" id="GO:0047820">
    <property type="term" value="F:D-glutamate cyclase activity"/>
    <property type="evidence" value="ECO:0007669"/>
    <property type="project" value="TreeGrafter"/>
</dbReference>
<dbReference type="Gene3D" id="3.40.1640.10">
    <property type="entry name" value="PSTPO5379-like"/>
    <property type="match status" value="1"/>
</dbReference>
<sequence>MSLASSMALPATGPETRLLCRANKLNIPTCGIAPGYLQVNLIVLPSRFAEDFAIFCARNPVPCPLLARSAKPGDFSNFVSHIPGVSNDQIAYGVDIRTDAARYNVYVDGKLKETSIMDIKSHWDDSDHVAFMIGCSYSFESALSAAGLPPPHCVLSRNVSMYRSILPLCPSGPFTSSTFVVSMRMYRKSEVEKVRDITRPYVATHGEPVAWGWEGMRGLGITDVNDVQWGDPPLTGEGKPPVEFVETKRLDGYVPLFWGCGVTPQEAVCRAKIPGVVMGHAPGYMIVLDVKEEDILHKH</sequence>
<dbReference type="PANTHER" id="PTHR32022:SF10">
    <property type="entry name" value="D-GLUTAMATE CYCLASE, MITOCHONDRIAL"/>
    <property type="match status" value="1"/>
</dbReference>
<comment type="similarity">
    <text evidence="1">Belongs to the D-glutamate cyclase family.</text>
</comment>
<evidence type="ECO:0000256" key="2">
    <source>
        <dbReference type="ARBA" id="ARBA00023239"/>
    </source>
</evidence>
<evidence type="ECO:0000313" key="4">
    <source>
        <dbReference type="Proteomes" id="UP000215453"/>
    </source>
</evidence>
<dbReference type="GO" id="GO:0006536">
    <property type="term" value="P:glutamate metabolic process"/>
    <property type="evidence" value="ECO:0007669"/>
    <property type="project" value="TreeGrafter"/>
</dbReference>
<dbReference type="EMBL" id="LT882680">
    <property type="protein sequence ID" value="SMY24920.1"/>
    <property type="molecule type" value="Genomic_DNA"/>
</dbReference>
<dbReference type="Proteomes" id="UP000215453">
    <property type="component" value="Chromosome 5"/>
</dbReference>
<dbReference type="Gene3D" id="3.30.2040.10">
    <property type="entry name" value="PSTPO5379-like domain"/>
    <property type="match status" value="1"/>
</dbReference>
<gene>
    <name evidence="3" type="ORF">ZT1A5_G6362</name>
</gene>
<dbReference type="AlphaFoldDB" id="A0A1Y6LN95"/>
<dbReference type="InterPro" id="IPR038021">
    <property type="entry name" value="Putative_hydro-lyase"/>
</dbReference>